<dbReference type="Gene3D" id="3.40.1460.10">
    <property type="entry name" value="Nuclease A inhibitor-like"/>
    <property type="match status" value="1"/>
</dbReference>
<protein>
    <submittedName>
        <fullName evidence="2">Uncharacterized protein</fullName>
    </submittedName>
</protein>
<name>A0AA38VDC7_9PEZI</name>
<dbReference type="InterPro" id="IPR056539">
    <property type="entry name" value="NuiA-like"/>
</dbReference>
<evidence type="ECO:0000313" key="3">
    <source>
        <dbReference type="Proteomes" id="UP001174694"/>
    </source>
</evidence>
<feature type="compositionally biased region" description="Basic and acidic residues" evidence="1">
    <location>
        <begin position="13"/>
        <end position="23"/>
    </location>
</feature>
<evidence type="ECO:0000256" key="1">
    <source>
        <dbReference type="SAM" id="MobiDB-lite"/>
    </source>
</evidence>
<gene>
    <name evidence="2" type="ORF">NKR23_g7637</name>
</gene>
<dbReference type="Proteomes" id="UP001174694">
    <property type="component" value="Unassembled WGS sequence"/>
</dbReference>
<dbReference type="PANTHER" id="PTHR42093">
    <property type="match status" value="1"/>
</dbReference>
<proteinExistence type="predicted"/>
<dbReference type="PANTHER" id="PTHR42093:SF1">
    <property type="match status" value="1"/>
</dbReference>
<reference evidence="2" key="1">
    <citation type="submission" date="2022-07" db="EMBL/GenBank/DDBJ databases">
        <title>Fungi with potential for degradation of polypropylene.</title>
        <authorList>
            <person name="Gostincar C."/>
        </authorList>
    </citation>
    <scope>NUCLEOTIDE SEQUENCE</scope>
    <source>
        <strain evidence="2">EXF-13308</strain>
    </source>
</reference>
<keyword evidence="3" id="KW-1185">Reference proteome</keyword>
<accession>A0AA38VDC7</accession>
<dbReference type="Pfam" id="PF23151">
    <property type="entry name" value="NuiA_2"/>
    <property type="match status" value="1"/>
</dbReference>
<sequence>MATDDDYMAFLDKANKDPSEGHAKAQGGGSGGFKAADEGAPVPQALAAAARGKFYTSDADEPFVPVSLAWEGGEELPDEEELARLIGHWDPAKAEVEIMDPTSWDRNGQYADIIDAVAQASKGNDVRVYRVARDGTRAEYFVITRAGSGKDARLVGVKALAVES</sequence>
<dbReference type="EMBL" id="JANBVO010000024">
    <property type="protein sequence ID" value="KAJ9141915.1"/>
    <property type="molecule type" value="Genomic_DNA"/>
</dbReference>
<comment type="caution">
    <text evidence="2">The sequence shown here is derived from an EMBL/GenBank/DDBJ whole genome shotgun (WGS) entry which is preliminary data.</text>
</comment>
<organism evidence="2 3">
    <name type="scientific">Pleurostoma richardsiae</name>
    <dbReference type="NCBI Taxonomy" id="41990"/>
    <lineage>
        <taxon>Eukaryota</taxon>
        <taxon>Fungi</taxon>
        <taxon>Dikarya</taxon>
        <taxon>Ascomycota</taxon>
        <taxon>Pezizomycotina</taxon>
        <taxon>Sordariomycetes</taxon>
        <taxon>Sordariomycetidae</taxon>
        <taxon>Calosphaeriales</taxon>
        <taxon>Pleurostomataceae</taxon>
        <taxon>Pleurostoma</taxon>
    </lineage>
</organism>
<feature type="region of interest" description="Disordered" evidence="1">
    <location>
        <begin position="1"/>
        <end position="38"/>
    </location>
</feature>
<dbReference type="AlphaFoldDB" id="A0AA38VDC7"/>
<evidence type="ECO:0000313" key="2">
    <source>
        <dbReference type="EMBL" id="KAJ9141915.1"/>
    </source>
</evidence>